<dbReference type="Proteomes" id="UP000319383">
    <property type="component" value="Chromosome"/>
</dbReference>
<feature type="transmembrane region" description="Helical" evidence="1">
    <location>
        <begin position="61"/>
        <end position="87"/>
    </location>
</feature>
<evidence type="ECO:0008006" key="4">
    <source>
        <dbReference type="Google" id="ProtNLM"/>
    </source>
</evidence>
<keyword evidence="3" id="KW-1185">Reference proteome</keyword>
<protein>
    <recommendedName>
        <fullName evidence="4">DUF2254 domain-containing protein</fullName>
    </recommendedName>
</protein>
<name>A0A517ZIG8_9PLAN</name>
<evidence type="ECO:0000256" key="1">
    <source>
        <dbReference type="SAM" id="Phobius"/>
    </source>
</evidence>
<evidence type="ECO:0000313" key="3">
    <source>
        <dbReference type="Proteomes" id="UP000319383"/>
    </source>
</evidence>
<organism evidence="2 3">
    <name type="scientific">Symmachiella dynata</name>
    <dbReference type="NCBI Taxonomy" id="2527995"/>
    <lineage>
        <taxon>Bacteria</taxon>
        <taxon>Pseudomonadati</taxon>
        <taxon>Planctomycetota</taxon>
        <taxon>Planctomycetia</taxon>
        <taxon>Planctomycetales</taxon>
        <taxon>Planctomycetaceae</taxon>
        <taxon>Symmachiella</taxon>
    </lineage>
</organism>
<dbReference type="InterPro" id="IPR018723">
    <property type="entry name" value="DUF2254_membrane"/>
</dbReference>
<keyword evidence="1" id="KW-0812">Transmembrane</keyword>
<dbReference type="AlphaFoldDB" id="A0A517ZIG8"/>
<feature type="transmembrane region" description="Helical" evidence="1">
    <location>
        <begin position="139"/>
        <end position="159"/>
    </location>
</feature>
<gene>
    <name evidence="2" type="ORF">Mal52_07230</name>
</gene>
<keyword evidence="1" id="KW-0472">Membrane</keyword>
<accession>A0A517ZIG8</accession>
<dbReference type="EMBL" id="CP036276">
    <property type="protein sequence ID" value="QDU42267.1"/>
    <property type="molecule type" value="Genomic_DNA"/>
</dbReference>
<reference evidence="2 3" key="1">
    <citation type="submission" date="2019-02" db="EMBL/GenBank/DDBJ databases">
        <title>Deep-cultivation of Planctomycetes and their phenomic and genomic characterization uncovers novel biology.</title>
        <authorList>
            <person name="Wiegand S."/>
            <person name="Jogler M."/>
            <person name="Boedeker C."/>
            <person name="Pinto D."/>
            <person name="Vollmers J."/>
            <person name="Rivas-Marin E."/>
            <person name="Kohn T."/>
            <person name="Peeters S.H."/>
            <person name="Heuer A."/>
            <person name="Rast P."/>
            <person name="Oberbeckmann S."/>
            <person name="Bunk B."/>
            <person name="Jeske O."/>
            <person name="Meyerdierks A."/>
            <person name="Storesund J.E."/>
            <person name="Kallscheuer N."/>
            <person name="Luecker S."/>
            <person name="Lage O.M."/>
            <person name="Pohl T."/>
            <person name="Merkel B.J."/>
            <person name="Hornburger P."/>
            <person name="Mueller R.-W."/>
            <person name="Bruemmer F."/>
            <person name="Labrenz M."/>
            <person name="Spormann A.M."/>
            <person name="Op den Camp H."/>
            <person name="Overmann J."/>
            <person name="Amann R."/>
            <person name="Jetten M.S.M."/>
            <person name="Mascher T."/>
            <person name="Medema M.H."/>
            <person name="Devos D.P."/>
            <person name="Kaster A.-K."/>
            <person name="Ovreas L."/>
            <person name="Rohde M."/>
            <person name="Galperin M.Y."/>
            <person name="Jogler C."/>
        </authorList>
    </citation>
    <scope>NUCLEOTIDE SEQUENCE [LARGE SCALE GENOMIC DNA]</scope>
    <source>
        <strain evidence="2 3">Mal52</strain>
    </source>
</reference>
<feature type="transmembrane region" description="Helical" evidence="1">
    <location>
        <begin position="108"/>
        <end position="127"/>
    </location>
</feature>
<dbReference type="KEGG" id="sdyn:Mal52_07230"/>
<dbReference type="Pfam" id="PF10011">
    <property type="entry name" value="DUF2254"/>
    <property type="match status" value="1"/>
</dbReference>
<feature type="transmembrane region" description="Helical" evidence="1">
    <location>
        <begin position="16"/>
        <end position="41"/>
    </location>
</feature>
<evidence type="ECO:0000313" key="2">
    <source>
        <dbReference type="EMBL" id="QDU42267.1"/>
    </source>
</evidence>
<proteinExistence type="predicted"/>
<dbReference type="RefSeq" id="WP_145374335.1">
    <property type="nucleotide sequence ID" value="NZ_CP036276.1"/>
</dbReference>
<sequence>MKIKFAITWNSIRSSYWFLPCLMVGGAIILSVITLKIDFALPTNRDGTDWFYSSGGEGARALLATLAASMVTIFGVVFSIVIVALTLASSQFGPRLLRTFLRDRVDQVAIGTFISTFVYCVLILRTVRASGNNPFVPEISVRTAIALGMFSLGVLIYFINHLSASLQASHIIAAVGLDLDTTIDHEFDATLDDEKFDSKAADDLFASATYAIGATSRGYIQAIEHTELLQMAEKHDLLVHVPVRPGDFVVPGDTVAFTSAELDDPNLLSTTVNTALLLGVDRTNEQDVEFPVNQLVQLAIRSLSPAINDPITAMMAIEQLRAGLCRIADHSMKSPVLTDSQGVARLLVTKQTPEHITDAAFSLLRQYGSSNLEVTLSLLNMIEQVSRRTTDPAFHRALFRQALQIDLGSRTGLPAEADRKRVAEHYARLTQLPWPALPKTS</sequence>
<keyword evidence="1" id="KW-1133">Transmembrane helix</keyword>